<dbReference type="PANTHER" id="PTHR45947">
    <property type="entry name" value="SULFOQUINOVOSYL TRANSFERASE SQD2"/>
    <property type="match status" value="1"/>
</dbReference>
<accession>A0ABW4JPV7</accession>
<sequence>MEIVYVADTAYPDSMGGSHRYTYEVCKRLVNNFGFVVTMIVPRLDERPYDEVIDGIRYLRYDRKPLPFGGFDYVTGVTRLLIRISRKTKPDLIEVNWPLPGLSVAIWRKLIRMFKSNNVPRLVYSFHGPAADEFSAEIPDKMKSIITRTLIAVINQAERVSVRESDVIITASNYMKLLCEQKHFRKRSKSFSILGAGVDMSHFQLDSESDNKLSARAKLQLPDNVRILFTARRLRQRMGLDLLIEAMAELKIRKGQVSYHLFVAGRGPMLNHLNAVAHNLGVQDCVNFVGFVDDEELLLYYKAADLVVLPSKELEGFGLTVIESLASGTPVVATPVGGLPEVISGLDERLLSKGLTASDIASSIEGYFKWGPIEAQTCRNFVSKYAWEELVRQRVSDYQALVSGDIDVK</sequence>
<dbReference type="Pfam" id="PF00534">
    <property type="entry name" value="Glycos_transf_1"/>
    <property type="match status" value="1"/>
</dbReference>
<dbReference type="Pfam" id="PF13439">
    <property type="entry name" value="Glyco_transf_4"/>
    <property type="match status" value="1"/>
</dbReference>
<dbReference type="RefSeq" id="WP_377945101.1">
    <property type="nucleotide sequence ID" value="NZ_JBHUCX010000089.1"/>
</dbReference>
<evidence type="ECO:0000259" key="2">
    <source>
        <dbReference type="Pfam" id="PF13439"/>
    </source>
</evidence>
<dbReference type="PANTHER" id="PTHR45947:SF3">
    <property type="entry name" value="SULFOQUINOVOSYL TRANSFERASE SQD2"/>
    <property type="match status" value="1"/>
</dbReference>
<evidence type="ECO:0000313" key="4">
    <source>
        <dbReference type="Proteomes" id="UP001597079"/>
    </source>
</evidence>
<protein>
    <submittedName>
        <fullName evidence="3">Glycosyltransferase family 4 protein</fullName>
        <ecNumber evidence="3">2.4.-.-</ecNumber>
    </submittedName>
</protein>
<dbReference type="Proteomes" id="UP001597079">
    <property type="component" value="Unassembled WGS sequence"/>
</dbReference>
<dbReference type="CDD" id="cd03801">
    <property type="entry name" value="GT4_PimA-like"/>
    <property type="match status" value="1"/>
</dbReference>
<keyword evidence="3" id="KW-0328">Glycosyltransferase</keyword>
<evidence type="ECO:0000313" key="3">
    <source>
        <dbReference type="EMBL" id="MFD1677185.1"/>
    </source>
</evidence>
<dbReference type="GO" id="GO:0016757">
    <property type="term" value="F:glycosyltransferase activity"/>
    <property type="evidence" value="ECO:0007669"/>
    <property type="project" value="UniProtKB-KW"/>
</dbReference>
<keyword evidence="3" id="KW-0808">Transferase</keyword>
<dbReference type="EC" id="2.4.-.-" evidence="3"/>
<name>A0ABW4JPV7_9BACL</name>
<comment type="caution">
    <text evidence="3">The sequence shown here is derived from an EMBL/GenBank/DDBJ whole genome shotgun (WGS) entry which is preliminary data.</text>
</comment>
<feature type="domain" description="Glycosyltransferase subfamily 4-like N-terminal" evidence="2">
    <location>
        <begin position="15"/>
        <end position="181"/>
    </location>
</feature>
<dbReference type="Gene3D" id="3.40.50.2000">
    <property type="entry name" value="Glycogen Phosphorylase B"/>
    <property type="match status" value="2"/>
</dbReference>
<gene>
    <name evidence="3" type="ORF">ACFSB2_21150</name>
</gene>
<dbReference type="InterPro" id="IPR028098">
    <property type="entry name" value="Glyco_trans_4-like_N"/>
</dbReference>
<dbReference type="SUPFAM" id="SSF53756">
    <property type="entry name" value="UDP-Glycosyltransferase/glycogen phosphorylase"/>
    <property type="match status" value="1"/>
</dbReference>
<organism evidence="3 4">
    <name type="scientific">Alicyclobacillus fodiniaquatilis</name>
    <dbReference type="NCBI Taxonomy" id="1661150"/>
    <lineage>
        <taxon>Bacteria</taxon>
        <taxon>Bacillati</taxon>
        <taxon>Bacillota</taxon>
        <taxon>Bacilli</taxon>
        <taxon>Bacillales</taxon>
        <taxon>Alicyclobacillaceae</taxon>
        <taxon>Alicyclobacillus</taxon>
    </lineage>
</organism>
<keyword evidence="4" id="KW-1185">Reference proteome</keyword>
<dbReference type="EMBL" id="JBHUCX010000089">
    <property type="protein sequence ID" value="MFD1677185.1"/>
    <property type="molecule type" value="Genomic_DNA"/>
</dbReference>
<feature type="domain" description="Glycosyl transferase family 1" evidence="1">
    <location>
        <begin position="215"/>
        <end position="365"/>
    </location>
</feature>
<proteinExistence type="predicted"/>
<dbReference type="InterPro" id="IPR050194">
    <property type="entry name" value="Glycosyltransferase_grp1"/>
</dbReference>
<reference evidence="4" key="1">
    <citation type="journal article" date="2019" name="Int. J. Syst. Evol. Microbiol.">
        <title>The Global Catalogue of Microorganisms (GCM) 10K type strain sequencing project: providing services to taxonomists for standard genome sequencing and annotation.</title>
        <authorList>
            <consortium name="The Broad Institute Genomics Platform"/>
            <consortium name="The Broad Institute Genome Sequencing Center for Infectious Disease"/>
            <person name="Wu L."/>
            <person name="Ma J."/>
        </authorList>
    </citation>
    <scope>NUCLEOTIDE SEQUENCE [LARGE SCALE GENOMIC DNA]</scope>
    <source>
        <strain evidence="4">CGMCC 1.12286</strain>
    </source>
</reference>
<evidence type="ECO:0000259" key="1">
    <source>
        <dbReference type="Pfam" id="PF00534"/>
    </source>
</evidence>
<dbReference type="InterPro" id="IPR001296">
    <property type="entry name" value="Glyco_trans_1"/>
</dbReference>